<dbReference type="AlphaFoldDB" id="A0A8H4ALY3"/>
<evidence type="ECO:0000313" key="1">
    <source>
        <dbReference type="EMBL" id="KAF0511817.1"/>
    </source>
</evidence>
<dbReference type="InterPro" id="IPR032675">
    <property type="entry name" value="LRR_dom_sf"/>
</dbReference>
<dbReference type="SUPFAM" id="SSF52047">
    <property type="entry name" value="RNI-like"/>
    <property type="match status" value="1"/>
</dbReference>
<reference evidence="1 2" key="1">
    <citation type="journal article" date="2019" name="Environ. Microbiol.">
        <title>At the nexus of three kingdoms: the genome of the mycorrhizal fungus Gigaspora margarita provides insights into plant, endobacterial and fungal interactions.</title>
        <authorList>
            <person name="Venice F."/>
            <person name="Ghignone S."/>
            <person name="Salvioli di Fossalunga A."/>
            <person name="Amselem J."/>
            <person name="Novero M."/>
            <person name="Xianan X."/>
            <person name="Sedzielewska Toro K."/>
            <person name="Morin E."/>
            <person name="Lipzen A."/>
            <person name="Grigoriev I.V."/>
            <person name="Henrissat B."/>
            <person name="Martin F.M."/>
            <person name="Bonfante P."/>
        </authorList>
    </citation>
    <scope>NUCLEOTIDE SEQUENCE [LARGE SCALE GENOMIC DNA]</scope>
    <source>
        <strain evidence="1 2">BEG34</strain>
    </source>
</reference>
<protein>
    <submittedName>
        <fullName evidence="1">Uncharacterized protein</fullName>
    </submittedName>
</protein>
<dbReference type="EMBL" id="WTPW01000433">
    <property type="protein sequence ID" value="KAF0511817.1"/>
    <property type="molecule type" value="Genomic_DNA"/>
</dbReference>
<sequence>MFMGDMPELMEIILNDLNNELYSLYSCALVDRHWFNLLFKLFVESGATLHKLGLYFSDYEINPEIFYSLGRNEQFFSRLQDLSLGGISEFNIESVNALLEILAKNTTKINALKLEHYSNYEPRTLHALEYIIKSQEQLRQFSLSGIFEYLTKFHGIISALDCQNKSLYEVIIESCTCDTEFKVLMNCKNLGILRIHDCNVEFSTQFLVLIGNLQKLQFLTLWDIYEILGDEPKIQIMQFAKLLPLTLQYLDLRNSCLSSYIDILFNNCNASLKYLLIDRHDDEKGSKALIEFCIRKKNFELCGCTFEFG</sequence>
<accession>A0A8H4ALY3</accession>
<organism evidence="1 2">
    <name type="scientific">Gigaspora margarita</name>
    <dbReference type="NCBI Taxonomy" id="4874"/>
    <lineage>
        <taxon>Eukaryota</taxon>
        <taxon>Fungi</taxon>
        <taxon>Fungi incertae sedis</taxon>
        <taxon>Mucoromycota</taxon>
        <taxon>Glomeromycotina</taxon>
        <taxon>Glomeromycetes</taxon>
        <taxon>Diversisporales</taxon>
        <taxon>Gigasporaceae</taxon>
        <taxon>Gigaspora</taxon>
    </lineage>
</organism>
<evidence type="ECO:0000313" key="2">
    <source>
        <dbReference type="Proteomes" id="UP000439903"/>
    </source>
</evidence>
<comment type="caution">
    <text evidence="1">The sequence shown here is derived from an EMBL/GenBank/DDBJ whole genome shotgun (WGS) entry which is preliminary data.</text>
</comment>
<gene>
    <name evidence="1" type="ORF">F8M41_018181</name>
</gene>
<keyword evidence="2" id="KW-1185">Reference proteome</keyword>
<dbReference type="OrthoDB" id="2319264at2759"/>
<name>A0A8H4ALY3_GIGMA</name>
<proteinExistence type="predicted"/>
<dbReference type="Proteomes" id="UP000439903">
    <property type="component" value="Unassembled WGS sequence"/>
</dbReference>
<dbReference type="Gene3D" id="3.80.10.10">
    <property type="entry name" value="Ribonuclease Inhibitor"/>
    <property type="match status" value="1"/>
</dbReference>